<dbReference type="SUPFAM" id="SSF161070">
    <property type="entry name" value="SNF-like"/>
    <property type="match status" value="1"/>
</dbReference>
<dbReference type="NCBIfam" id="NF037979">
    <property type="entry name" value="Na_transp"/>
    <property type="match status" value="1"/>
</dbReference>
<dbReference type="PRINTS" id="PR00176">
    <property type="entry name" value="NANEUSMPORT"/>
</dbReference>
<evidence type="ECO:0000313" key="7">
    <source>
        <dbReference type="EMBL" id="MCO6025430.1"/>
    </source>
</evidence>
<proteinExistence type="predicted"/>
<keyword evidence="4 6" id="KW-1133">Transmembrane helix</keyword>
<accession>A0ABT1BXH8</accession>
<feature type="transmembrane region" description="Helical" evidence="6">
    <location>
        <begin position="348"/>
        <end position="370"/>
    </location>
</feature>
<evidence type="ECO:0000256" key="4">
    <source>
        <dbReference type="ARBA" id="ARBA00022989"/>
    </source>
</evidence>
<comment type="caution">
    <text evidence="7">The sequence shown here is derived from an EMBL/GenBank/DDBJ whole genome shotgun (WGS) entry which is preliminary data.</text>
</comment>
<feature type="transmembrane region" description="Helical" evidence="6">
    <location>
        <begin position="42"/>
        <end position="66"/>
    </location>
</feature>
<evidence type="ECO:0000256" key="3">
    <source>
        <dbReference type="ARBA" id="ARBA00022692"/>
    </source>
</evidence>
<feature type="transmembrane region" description="Helical" evidence="6">
    <location>
        <begin position="216"/>
        <end position="242"/>
    </location>
</feature>
<keyword evidence="3 6" id="KW-0812">Transmembrane</keyword>
<organism evidence="7 8">
    <name type="scientific">Segatella cerevisiae</name>
    <dbReference type="NCBI Taxonomy" id="2053716"/>
    <lineage>
        <taxon>Bacteria</taxon>
        <taxon>Pseudomonadati</taxon>
        <taxon>Bacteroidota</taxon>
        <taxon>Bacteroidia</taxon>
        <taxon>Bacteroidales</taxon>
        <taxon>Prevotellaceae</taxon>
        <taxon>Segatella</taxon>
    </lineage>
</organism>
<keyword evidence="8" id="KW-1185">Reference proteome</keyword>
<feature type="transmembrane region" description="Helical" evidence="6">
    <location>
        <begin position="427"/>
        <end position="447"/>
    </location>
</feature>
<dbReference type="InterPro" id="IPR047218">
    <property type="entry name" value="YocR/YhdH-like"/>
</dbReference>
<comment type="subcellular location">
    <subcellularLocation>
        <location evidence="1">Membrane</location>
        <topology evidence="1">Multi-pass membrane protein</topology>
    </subcellularLocation>
</comment>
<evidence type="ECO:0000256" key="6">
    <source>
        <dbReference type="SAM" id="Phobius"/>
    </source>
</evidence>
<feature type="transmembrane region" description="Helical" evidence="6">
    <location>
        <begin position="87"/>
        <end position="111"/>
    </location>
</feature>
<dbReference type="Proteomes" id="UP001204015">
    <property type="component" value="Unassembled WGS sequence"/>
</dbReference>
<reference evidence="7 8" key="1">
    <citation type="submission" date="2022-06" db="EMBL/GenBank/DDBJ databases">
        <title>A taxonomic note on the genus Prevotella: Description of four novel genera and emended description of the genera Hallella and Xylanibacter.</title>
        <authorList>
            <person name="Hitch T.C.A."/>
        </authorList>
    </citation>
    <scope>NUCLEOTIDE SEQUENCE [LARGE SCALE GENOMIC DNA]</scope>
    <source>
        <strain evidence="7 8">DSM 100619</strain>
    </source>
</reference>
<feature type="transmembrane region" description="Helical" evidence="6">
    <location>
        <begin position="146"/>
        <end position="164"/>
    </location>
</feature>
<dbReference type="PROSITE" id="PS50267">
    <property type="entry name" value="NA_NEUROTRAN_SYMP_3"/>
    <property type="match status" value="1"/>
</dbReference>
<keyword evidence="5 6" id="KW-0472">Membrane</keyword>
<dbReference type="InterPro" id="IPR000175">
    <property type="entry name" value="Na/ntran_symport"/>
</dbReference>
<dbReference type="EMBL" id="JAMXLY010000018">
    <property type="protein sequence ID" value="MCO6025430.1"/>
    <property type="molecule type" value="Genomic_DNA"/>
</dbReference>
<evidence type="ECO:0000256" key="1">
    <source>
        <dbReference type="ARBA" id="ARBA00004141"/>
    </source>
</evidence>
<feature type="transmembrane region" description="Helical" evidence="6">
    <location>
        <begin position="176"/>
        <end position="196"/>
    </location>
</feature>
<keyword evidence="2" id="KW-0813">Transport</keyword>
<sequence>MPGKERENFGTKIGAILATAGSAVGLGNIWRFPYMTGHDGGAAFLLAYIGCVLALGIPGMVSEFIIGRHSAANAARAYRKVSKGGPGGIIGYLGVFTSMIVLGFYAVIAGWCLQYLFGSMIGQIHGNAQEVKNYFQDFSADPFKPVLWTIVFIMLTHFIVVKGVRKGLERASGIMMPALFLILILIVVASCLLPNASKGIIFLFKPDFSKVTPHVIFDALGQAFFSLSLGSACLCTYASYFSRQTKLGTSATQIALIDTGVAILAGLMIFPAAFSVGVNPDSGPALIFLTLPGVFQQAFASVPVIGYLVAVLFYTLLALAALTSTISMHEIGTSFFYEEFHLTRKKGAWIETACCCVIGVPCALSCGAVSGLKVLGMSFLDFCNNLTSDILLPLGSLLTCLLVGWLIPKKMVQDEYTNWGTLKGRTFGLYLFAVRILCPLCILAIFLHQFGAI</sequence>
<feature type="transmembrane region" description="Helical" evidence="6">
    <location>
        <begin position="390"/>
        <end position="407"/>
    </location>
</feature>
<name>A0ABT1BXH8_9BACT</name>
<dbReference type="PANTHER" id="PTHR42948">
    <property type="entry name" value="TRANSPORTER"/>
    <property type="match status" value="1"/>
</dbReference>
<protein>
    <submittedName>
        <fullName evidence="7">Sodium-dependent transporter</fullName>
    </submittedName>
</protein>
<dbReference type="PANTHER" id="PTHR42948:SF1">
    <property type="entry name" value="TRANSPORTER"/>
    <property type="match status" value="1"/>
</dbReference>
<dbReference type="InterPro" id="IPR037272">
    <property type="entry name" value="SNS_sf"/>
</dbReference>
<evidence type="ECO:0000256" key="5">
    <source>
        <dbReference type="ARBA" id="ARBA00023136"/>
    </source>
</evidence>
<evidence type="ECO:0000256" key="2">
    <source>
        <dbReference type="ARBA" id="ARBA00022448"/>
    </source>
</evidence>
<feature type="transmembrane region" description="Helical" evidence="6">
    <location>
        <begin position="298"/>
        <end position="327"/>
    </location>
</feature>
<dbReference type="CDD" id="cd10336">
    <property type="entry name" value="SLC6sbd_Tyt1-Like"/>
    <property type="match status" value="1"/>
</dbReference>
<feature type="transmembrane region" description="Helical" evidence="6">
    <location>
        <begin position="254"/>
        <end position="278"/>
    </location>
</feature>
<dbReference type="Pfam" id="PF00209">
    <property type="entry name" value="SNF"/>
    <property type="match status" value="2"/>
</dbReference>
<evidence type="ECO:0000313" key="8">
    <source>
        <dbReference type="Proteomes" id="UP001204015"/>
    </source>
</evidence>
<feature type="transmembrane region" description="Helical" evidence="6">
    <location>
        <begin position="12"/>
        <end position="30"/>
    </location>
</feature>
<gene>
    <name evidence="7" type="ORF">NG821_06175</name>
</gene>
<dbReference type="RefSeq" id="WP_252760789.1">
    <property type="nucleotide sequence ID" value="NZ_JAMXLY010000018.1"/>
</dbReference>